<accession>A0A645DRH4</accession>
<dbReference type="InterPro" id="IPR036165">
    <property type="entry name" value="YefM-like_sf"/>
</dbReference>
<sequence length="109" mass="12419">MTNILEKNNGLDKIASTTVRRKYTEVAKIVKSLKKPVEITVNGKADLVIMNPELFEGLMDLLEDYHDQLTVLKLETRNTKANFVSSNKLFKNVSLGEYEDMSIDELLDQ</sequence>
<proteinExistence type="inferred from homology"/>
<dbReference type="EMBL" id="VSSQ01038915">
    <property type="protein sequence ID" value="MPM91916.1"/>
    <property type="molecule type" value="Genomic_DNA"/>
</dbReference>
<dbReference type="SUPFAM" id="SSF143120">
    <property type="entry name" value="YefM-like"/>
    <property type="match status" value="1"/>
</dbReference>
<organism evidence="2">
    <name type="scientific">bioreactor metagenome</name>
    <dbReference type="NCBI Taxonomy" id="1076179"/>
    <lineage>
        <taxon>unclassified sequences</taxon>
        <taxon>metagenomes</taxon>
        <taxon>ecological metagenomes</taxon>
    </lineage>
</organism>
<comment type="similarity">
    <text evidence="1">Belongs to the phD/YefM antitoxin family.</text>
</comment>
<name>A0A645DRH4_9ZZZZ</name>
<dbReference type="NCBIfam" id="TIGR01552">
    <property type="entry name" value="phd_fam"/>
    <property type="match status" value="1"/>
</dbReference>
<evidence type="ECO:0000256" key="1">
    <source>
        <dbReference type="ARBA" id="ARBA00009981"/>
    </source>
</evidence>
<protein>
    <recommendedName>
        <fullName evidence="3">Antitoxin</fullName>
    </recommendedName>
</protein>
<evidence type="ECO:0008006" key="3">
    <source>
        <dbReference type="Google" id="ProtNLM"/>
    </source>
</evidence>
<comment type="caution">
    <text evidence="2">The sequence shown here is derived from an EMBL/GenBank/DDBJ whole genome shotgun (WGS) entry which is preliminary data.</text>
</comment>
<dbReference type="AlphaFoldDB" id="A0A645DRH4"/>
<gene>
    <name evidence="2" type="ORF">SDC9_139050</name>
</gene>
<evidence type="ECO:0000313" key="2">
    <source>
        <dbReference type="EMBL" id="MPM91916.1"/>
    </source>
</evidence>
<reference evidence="2" key="1">
    <citation type="submission" date="2019-08" db="EMBL/GenBank/DDBJ databases">
        <authorList>
            <person name="Kucharzyk K."/>
            <person name="Murdoch R.W."/>
            <person name="Higgins S."/>
            <person name="Loffler F."/>
        </authorList>
    </citation>
    <scope>NUCLEOTIDE SEQUENCE</scope>
</reference>